<sequence>MAEELSNCNLDTFASADGALKDYTLYQLYNKNFNIPCNDEREEFSCNTGQNYSFDDEKIKEFYNKLVRNLKMISKKDQYFNSLIINENKLCTYLKYWFHDQVISKKYNSTEVDKIFKAWNNSDNSFLKHSPCYIHALSLNKIQEIKPVYDYFILYDRNNNKEIETDKILKTKYCEYFKIAQMMYVSKDTMCQINVSSPVCNEYNQNIKTFVEYDEDFIISCESEEEIVKAIKTIIIVLIFLFFGILSLLLLYTKVKKIYAYAYNHHKKVIFITFSICICIIVT</sequence>
<comment type="caution">
    <text evidence="2">The sequence shown here is derived from an EMBL/GenBank/DDBJ whole genome shotgun (WGS) entry which is preliminary data.</text>
</comment>
<keyword evidence="3" id="KW-1185">Reference proteome</keyword>
<gene>
    <name evidence="2" type="ORF">PGO_000525</name>
</gene>
<dbReference type="AlphaFoldDB" id="A0A1Y1JS30"/>
<dbReference type="Proteomes" id="UP000195521">
    <property type="component" value="Unassembled WGS sequence"/>
</dbReference>
<dbReference type="OrthoDB" id="384443at2759"/>
<keyword evidence="1" id="KW-0472">Membrane</keyword>
<protein>
    <submittedName>
        <fullName evidence="2">Variable surface protein</fullName>
    </submittedName>
</protein>
<dbReference type="RefSeq" id="XP_028546586.1">
    <property type="nucleotide sequence ID" value="XM_028690785.1"/>
</dbReference>
<accession>A0A1Y1JS30</accession>
<keyword evidence="1" id="KW-0812">Transmembrane</keyword>
<evidence type="ECO:0000313" key="2">
    <source>
        <dbReference type="EMBL" id="GAW83997.1"/>
    </source>
</evidence>
<dbReference type="GeneID" id="39744805"/>
<reference evidence="3" key="1">
    <citation type="submission" date="2017-04" db="EMBL/GenBank/DDBJ databases">
        <title>Plasmodium gonderi genome.</title>
        <authorList>
            <person name="Arisue N."/>
            <person name="Honma H."/>
            <person name="Kawai S."/>
            <person name="Tougan T."/>
            <person name="Tanabe K."/>
            <person name="Horii T."/>
        </authorList>
    </citation>
    <scope>NUCLEOTIDE SEQUENCE [LARGE SCALE GENOMIC DNA]</scope>
    <source>
        <strain evidence="3">ATCC 30045</strain>
    </source>
</reference>
<dbReference type="InterPro" id="IPR008780">
    <property type="entry name" value="Plasmodium_Vir"/>
</dbReference>
<keyword evidence="1" id="KW-1133">Transmembrane helix</keyword>
<evidence type="ECO:0000256" key="1">
    <source>
        <dbReference type="SAM" id="Phobius"/>
    </source>
</evidence>
<organism evidence="2 3">
    <name type="scientific">Plasmodium gonderi</name>
    <dbReference type="NCBI Taxonomy" id="77519"/>
    <lineage>
        <taxon>Eukaryota</taxon>
        <taxon>Sar</taxon>
        <taxon>Alveolata</taxon>
        <taxon>Apicomplexa</taxon>
        <taxon>Aconoidasida</taxon>
        <taxon>Haemosporida</taxon>
        <taxon>Plasmodiidae</taxon>
        <taxon>Plasmodium</taxon>
        <taxon>Plasmodium (Plasmodium)</taxon>
    </lineage>
</organism>
<name>A0A1Y1JS30_PLAGO</name>
<dbReference type="OMA" id="FSAWEST"/>
<feature type="transmembrane region" description="Helical" evidence="1">
    <location>
        <begin position="230"/>
        <end position="252"/>
    </location>
</feature>
<dbReference type="Pfam" id="PF05795">
    <property type="entry name" value="Plasmodium_Vir"/>
    <property type="match status" value="1"/>
</dbReference>
<evidence type="ECO:0000313" key="3">
    <source>
        <dbReference type="Proteomes" id="UP000195521"/>
    </source>
</evidence>
<dbReference type="EMBL" id="BDQF01000057">
    <property type="protein sequence ID" value="GAW83997.1"/>
    <property type="molecule type" value="Genomic_DNA"/>
</dbReference>
<proteinExistence type="predicted"/>